<evidence type="ECO:0000313" key="2">
    <source>
        <dbReference type="EMBL" id="SBW04254.1"/>
    </source>
</evidence>
<reference evidence="2" key="1">
    <citation type="submission" date="2016-04" db="EMBL/GenBank/DDBJ databases">
        <authorList>
            <person name="Evans L.H."/>
            <person name="Alamgir A."/>
            <person name="Owens N."/>
            <person name="Weber N.D."/>
            <person name="Virtaneva K."/>
            <person name="Barbian K."/>
            <person name="Babar A."/>
            <person name="Rosenke K."/>
        </authorList>
    </citation>
    <scope>NUCLEOTIDE SEQUENCE</scope>
    <source>
        <strain evidence="2">86</strain>
    </source>
</reference>
<sequence length="133" mass="15442">MYEIKFCTEEEVHPRIAGLREYNKRFIKETSDLSCYLEDETGHCAGGISAWRADELIYVDLLFVEESKRKLGLGAKLLSFVEEEGRKLGVKYVELNTFGFQAPGFYEKQGYHQFGKLENCVNGYGHYFYLKEL</sequence>
<name>A0A212JXN8_9FIRM</name>
<dbReference type="CDD" id="cd04301">
    <property type="entry name" value="NAT_SF"/>
    <property type="match status" value="1"/>
</dbReference>
<dbReference type="EMBL" id="FLUN01000001">
    <property type="protein sequence ID" value="SBW04254.1"/>
    <property type="molecule type" value="Genomic_DNA"/>
</dbReference>
<keyword evidence="2" id="KW-0808">Transferase</keyword>
<feature type="domain" description="N-acetyltransferase" evidence="1">
    <location>
        <begin position="1"/>
        <end position="133"/>
    </location>
</feature>
<dbReference type="GO" id="GO:0016747">
    <property type="term" value="F:acyltransferase activity, transferring groups other than amino-acyl groups"/>
    <property type="evidence" value="ECO:0007669"/>
    <property type="project" value="InterPro"/>
</dbReference>
<protein>
    <submittedName>
        <fullName evidence="2">Acetyltransferase, GNAT family</fullName>
    </submittedName>
</protein>
<dbReference type="AlphaFoldDB" id="A0A212JXN8"/>
<organism evidence="2">
    <name type="scientific">uncultured Eubacteriales bacterium</name>
    <dbReference type="NCBI Taxonomy" id="172733"/>
    <lineage>
        <taxon>Bacteria</taxon>
        <taxon>Bacillati</taxon>
        <taxon>Bacillota</taxon>
        <taxon>Clostridia</taxon>
        <taxon>Eubacteriales</taxon>
        <taxon>environmental samples</taxon>
    </lineage>
</organism>
<evidence type="ECO:0000259" key="1">
    <source>
        <dbReference type="PROSITE" id="PS51186"/>
    </source>
</evidence>
<dbReference type="Pfam" id="PF13673">
    <property type="entry name" value="Acetyltransf_10"/>
    <property type="match status" value="1"/>
</dbReference>
<accession>A0A212JXN8</accession>
<dbReference type="InterPro" id="IPR016181">
    <property type="entry name" value="Acyl_CoA_acyltransferase"/>
</dbReference>
<dbReference type="InterPro" id="IPR000182">
    <property type="entry name" value="GNAT_dom"/>
</dbReference>
<gene>
    <name evidence="2" type="ORF">KL86CLO1_11883</name>
</gene>
<dbReference type="Gene3D" id="3.40.630.30">
    <property type="match status" value="1"/>
</dbReference>
<proteinExistence type="predicted"/>
<dbReference type="SUPFAM" id="SSF55729">
    <property type="entry name" value="Acyl-CoA N-acyltransferases (Nat)"/>
    <property type="match status" value="1"/>
</dbReference>
<dbReference type="PROSITE" id="PS51186">
    <property type="entry name" value="GNAT"/>
    <property type="match status" value="1"/>
</dbReference>